<proteinExistence type="predicted"/>
<sequence>MNSSVNAPWEVYNDTSGIKVFTSKGPGHWFSNDIKVDIPEYDGKLDPDEFVEWLRTVECAFDYKETSEEHKVKIVAMKLRKYASTWWANTCTKRERLGKTKASFSQLHHLKQNQRPAEEYSREFEYLLMKYDLPKDDPQTLIEYMKEISGRQLLSHKEGMYEMVVMPFCYSQMQPSTVHAIDESVEAKSFLSEEVEDDRQAPKEPSDTIDPNPPPSLIMLGDTLMSLTFESFEKISKSGIDPLMVHAVEVFAVGEGITVAE</sequence>
<keyword evidence="3" id="KW-1185">Reference proteome</keyword>
<organism evidence="2 3">
    <name type="scientific">Tanacetum coccineum</name>
    <dbReference type="NCBI Taxonomy" id="301880"/>
    <lineage>
        <taxon>Eukaryota</taxon>
        <taxon>Viridiplantae</taxon>
        <taxon>Streptophyta</taxon>
        <taxon>Embryophyta</taxon>
        <taxon>Tracheophyta</taxon>
        <taxon>Spermatophyta</taxon>
        <taxon>Magnoliopsida</taxon>
        <taxon>eudicotyledons</taxon>
        <taxon>Gunneridae</taxon>
        <taxon>Pentapetalae</taxon>
        <taxon>asterids</taxon>
        <taxon>campanulids</taxon>
        <taxon>Asterales</taxon>
        <taxon>Asteraceae</taxon>
        <taxon>Asteroideae</taxon>
        <taxon>Anthemideae</taxon>
        <taxon>Anthemidinae</taxon>
        <taxon>Tanacetum</taxon>
    </lineage>
</organism>
<evidence type="ECO:0000313" key="3">
    <source>
        <dbReference type="Proteomes" id="UP001151760"/>
    </source>
</evidence>
<accession>A0ABQ5B7K9</accession>
<evidence type="ECO:0008006" key="4">
    <source>
        <dbReference type="Google" id="ProtNLM"/>
    </source>
</evidence>
<protein>
    <recommendedName>
        <fullName evidence="4">Retrotransposon gag domain-containing protein</fullName>
    </recommendedName>
</protein>
<gene>
    <name evidence="2" type="ORF">Tco_0857847</name>
</gene>
<dbReference type="Proteomes" id="UP001151760">
    <property type="component" value="Unassembled WGS sequence"/>
</dbReference>
<evidence type="ECO:0000256" key="1">
    <source>
        <dbReference type="SAM" id="MobiDB-lite"/>
    </source>
</evidence>
<evidence type="ECO:0000313" key="2">
    <source>
        <dbReference type="EMBL" id="GJT10805.1"/>
    </source>
</evidence>
<feature type="region of interest" description="Disordered" evidence="1">
    <location>
        <begin position="195"/>
        <end position="215"/>
    </location>
</feature>
<dbReference type="EMBL" id="BQNB010013016">
    <property type="protein sequence ID" value="GJT10805.1"/>
    <property type="molecule type" value="Genomic_DNA"/>
</dbReference>
<reference evidence="2" key="1">
    <citation type="journal article" date="2022" name="Int. J. Mol. Sci.">
        <title>Draft Genome of Tanacetum Coccineum: Genomic Comparison of Closely Related Tanacetum-Family Plants.</title>
        <authorList>
            <person name="Yamashiro T."/>
            <person name="Shiraishi A."/>
            <person name="Nakayama K."/>
            <person name="Satake H."/>
        </authorList>
    </citation>
    <scope>NUCLEOTIDE SEQUENCE</scope>
</reference>
<reference evidence="2" key="2">
    <citation type="submission" date="2022-01" db="EMBL/GenBank/DDBJ databases">
        <authorList>
            <person name="Yamashiro T."/>
            <person name="Shiraishi A."/>
            <person name="Satake H."/>
            <person name="Nakayama K."/>
        </authorList>
    </citation>
    <scope>NUCLEOTIDE SEQUENCE</scope>
</reference>
<name>A0ABQ5B7K9_9ASTR</name>
<comment type="caution">
    <text evidence="2">The sequence shown here is derived from an EMBL/GenBank/DDBJ whole genome shotgun (WGS) entry which is preliminary data.</text>
</comment>